<accession>A0A8H3UC45</accession>
<comment type="function">
    <text evidence="1">Involved in pre-mRNA splicing.</text>
</comment>
<dbReference type="InterPro" id="IPR037200">
    <property type="entry name" value="Isy1_sf"/>
</dbReference>
<dbReference type="Gene3D" id="1.10.287.660">
    <property type="entry name" value="Helix hairpin bin"/>
    <property type="match status" value="1"/>
</dbReference>
<dbReference type="GO" id="GO:0071014">
    <property type="term" value="C:post-mRNA release spliceosomal complex"/>
    <property type="evidence" value="ECO:0007669"/>
    <property type="project" value="UniProtKB-ARBA"/>
</dbReference>
<evidence type="ECO:0000313" key="9">
    <source>
        <dbReference type="Proteomes" id="UP000447873"/>
    </source>
</evidence>
<evidence type="ECO:0000256" key="4">
    <source>
        <dbReference type="ARBA" id="ARBA00022728"/>
    </source>
</evidence>
<dbReference type="PANTHER" id="PTHR13021">
    <property type="entry name" value="PRE-MRNA-SPLICING FACTOR ISY1"/>
    <property type="match status" value="1"/>
</dbReference>
<sequence>MARNSEKAQSMLFRFRESQAADLGILDISRTKRPKVITSVETVPVCEKWRGQVLKEISRKVSRIQDLALSDYQIRDLNDEINKLMREKYVWELRIRELGGPNYMRGARVVDDEGREVPGGGKGYRYFGRARDLPGVKELFEQAMKKGRAPEEGEKGPGRAELSKFVDASYYGYNLDEEDGTLVEYEEQREREAYKSLMDEADDDNEPFEPLPGDLLQRLQSPSMSKQASSHTAFKFIELPQEIRDIIYRYMVVPPMVKIKMLSAPTSSTALWKPSILFASKEVYSQAKKIIFKYVTYTNDPVYLSDQKQITQHLYHAAQFRNISLKIRLVKEDIVGDPPRLEGFVQQIASNLSHRPDMSEVNLKLEFSASLSSICTFEHLLNHVYVNQMDADPFASPPGLDIEDAVRKLFSAWIRAQTLAAIERVRPTLQRLSFKVNFTTNADSDLTCVYLHSLRLNSFESEKMHLKIIPSTSRVLIISLLYTTTFCALTKRTISNPVTIGFEEPDVNPSASSQQGIGATPVYSGYKGLHWDTFFATSETAGISMEIPADGTTRFAVSAGSNTASFMTEYPGKTLRFFIPKYFYFNCYLSLKNALSPLVRCTIRITPFLIDVNSFPPGQRTFTPAFKDCTFSLAGGVDVSALPAVMPKCELPSSWTGMQALRFEIVDQPDATKLLAALADMTLASSIGSGLGKVGMAFDSIVMDQVPI</sequence>
<dbReference type="Proteomes" id="UP000447873">
    <property type="component" value="Unassembled WGS sequence"/>
</dbReference>
<dbReference type="GO" id="GO:0005684">
    <property type="term" value="C:U2-type spliceosomal complex"/>
    <property type="evidence" value="ECO:0007669"/>
    <property type="project" value="UniProtKB-ARBA"/>
</dbReference>
<organism evidence="8 9">
    <name type="scientific">Venturia inaequalis</name>
    <name type="common">Apple scab fungus</name>
    <dbReference type="NCBI Taxonomy" id="5025"/>
    <lineage>
        <taxon>Eukaryota</taxon>
        <taxon>Fungi</taxon>
        <taxon>Dikarya</taxon>
        <taxon>Ascomycota</taxon>
        <taxon>Pezizomycotina</taxon>
        <taxon>Dothideomycetes</taxon>
        <taxon>Pleosporomycetidae</taxon>
        <taxon>Venturiales</taxon>
        <taxon>Venturiaceae</taxon>
        <taxon>Venturia</taxon>
    </lineage>
</organism>
<evidence type="ECO:0000256" key="5">
    <source>
        <dbReference type="ARBA" id="ARBA00023187"/>
    </source>
</evidence>
<dbReference type="AlphaFoldDB" id="A0A8H3UC45"/>
<evidence type="ECO:0000256" key="1">
    <source>
        <dbReference type="ARBA" id="ARBA00003777"/>
    </source>
</evidence>
<evidence type="ECO:0000313" key="8">
    <source>
        <dbReference type="EMBL" id="KAE9967771.1"/>
    </source>
</evidence>
<keyword evidence="7" id="KW-0175">Coiled coil</keyword>
<keyword evidence="4" id="KW-0507">mRNA processing</keyword>
<comment type="caution">
    <text evidence="8">The sequence shown here is derived from an EMBL/GenBank/DDBJ whole genome shotgun (WGS) entry which is preliminary data.</text>
</comment>
<evidence type="ECO:0000256" key="7">
    <source>
        <dbReference type="SAM" id="Coils"/>
    </source>
</evidence>
<comment type="similarity">
    <text evidence="3">Belongs to the ISY1 family.</text>
</comment>
<reference evidence="8 9" key="1">
    <citation type="submission" date="2018-12" db="EMBL/GenBank/DDBJ databases">
        <title>Venturia inaequalis Genome Resource.</title>
        <authorList>
            <person name="Lichtner F.J."/>
        </authorList>
    </citation>
    <scope>NUCLEOTIDE SEQUENCE [LARGE SCALE GENOMIC DNA]</scope>
    <source>
        <strain evidence="8 9">120213</strain>
    </source>
</reference>
<feature type="coiled-coil region" evidence="7">
    <location>
        <begin position="67"/>
        <end position="94"/>
    </location>
</feature>
<comment type="subcellular location">
    <subcellularLocation>
        <location evidence="2">Nucleus</location>
    </subcellularLocation>
</comment>
<dbReference type="GO" id="GO:0000974">
    <property type="term" value="C:Prp19 complex"/>
    <property type="evidence" value="ECO:0007669"/>
    <property type="project" value="UniProtKB-ARBA"/>
</dbReference>
<evidence type="ECO:0000256" key="6">
    <source>
        <dbReference type="ARBA" id="ARBA00023242"/>
    </source>
</evidence>
<name>A0A8H3UC45_VENIN</name>
<proteinExistence type="inferred from homology"/>
<evidence type="ECO:0000256" key="3">
    <source>
        <dbReference type="ARBA" id="ARBA00007002"/>
    </source>
</evidence>
<gene>
    <name evidence="8" type="ORF">EG328_007966</name>
</gene>
<keyword evidence="4" id="KW-0747">Spliceosome</keyword>
<dbReference type="SUPFAM" id="SSF140102">
    <property type="entry name" value="ISY1 domain-like"/>
    <property type="match status" value="1"/>
</dbReference>
<dbReference type="EMBL" id="WNWS01000439">
    <property type="protein sequence ID" value="KAE9967771.1"/>
    <property type="molecule type" value="Genomic_DNA"/>
</dbReference>
<dbReference type="InterPro" id="IPR029012">
    <property type="entry name" value="Helix_hairpin_bin_sf"/>
</dbReference>
<dbReference type="InterPro" id="IPR009360">
    <property type="entry name" value="Isy1"/>
</dbReference>
<dbReference type="Pfam" id="PF06246">
    <property type="entry name" value="Isy1"/>
    <property type="match status" value="1"/>
</dbReference>
<evidence type="ECO:0008006" key="10">
    <source>
        <dbReference type="Google" id="ProtNLM"/>
    </source>
</evidence>
<keyword evidence="5" id="KW-0508">mRNA splicing</keyword>
<dbReference type="FunFam" id="1.10.287.660:FF:000001">
    <property type="entry name" value="pre-mRNA-splicing factor ISY1 homolog"/>
    <property type="match status" value="1"/>
</dbReference>
<dbReference type="GO" id="GO:0000350">
    <property type="term" value="P:generation of catalytic spliceosome for second transesterification step"/>
    <property type="evidence" value="ECO:0007669"/>
    <property type="project" value="InterPro"/>
</dbReference>
<evidence type="ECO:0000256" key="2">
    <source>
        <dbReference type="ARBA" id="ARBA00004123"/>
    </source>
</evidence>
<protein>
    <recommendedName>
        <fullName evidence="10">Pre-mRNA-splicing factor ISY1</fullName>
    </recommendedName>
</protein>
<keyword evidence="6" id="KW-0539">Nucleus</keyword>